<evidence type="ECO:0000256" key="4">
    <source>
        <dbReference type="SAM" id="MobiDB-lite"/>
    </source>
</evidence>
<dbReference type="GO" id="GO:0034472">
    <property type="term" value="P:snRNA 3'-end processing"/>
    <property type="evidence" value="ECO:0007669"/>
    <property type="project" value="TreeGrafter"/>
</dbReference>
<organism evidence="5 6">
    <name type="scientific">Branchiostoma belcheri</name>
    <name type="common">Amphioxus</name>
    <dbReference type="NCBI Taxonomy" id="7741"/>
    <lineage>
        <taxon>Eukaryota</taxon>
        <taxon>Metazoa</taxon>
        <taxon>Chordata</taxon>
        <taxon>Cephalochordata</taxon>
        <taxon>Leptocardii</taxon>
        <taxon>Amphioxiformes</taxon>
        <taxon>Branchiostomatidae</taxon>
        <taxon>Branchiostoma</taxon>
    </lineage>
</organism>
<evidence type="ECO:0000313" key="5">
    <source>
        <dbReference type="Proteomes" id="UP000515135"/>
    </source>
</evidence>
<evidence type="ECO:0000256" key="1">
    <source>
        <dbReference type="ARBA" id="ARBA00004123"/>
    </source>
</evidence>
<keyword evidence="3" id="KW-0539">Nucleus</keyword>
<reference evidence="6" key="1">
    <citation type="submission" date="2025-08" db="UniProtKB">
        <authorList>
            <consortium name="RefSeq"/>
        </authorList>
    </citation>
    <scope>IDENTIFICATION</scope>
    <source>
        <tissue evidence="6">Gonad</tissue>
    </source>
</reference>
<dbReference type="OrthoDB" id="70899at2759"/>
<dbReference type="Pfam" id="PF14750">
    <property type="entry name" value="INTS2"/>
    <property type="match status" value="1"/>
</dbReference>
<dbReference type="AlphaFoldDB" id="A0A6P4XWL0"/>
<dbReference type="PANTHER" id="PTHR28608:SF1">
    <property type="entry name" value="INTEGRATOR COMPLEX SUBUNIT 2"/>
    <property type="match status" value="1"/>
</dbReference>
<feature type="region of interest" description="Disordered" evidence="4">
    <location>
        <begin position="1058"/>
        <end position="1081"/>
    </location>
</feature>
<dbReference type="GO" id="GO:0032039">
    <property type="term" value="C:integrator complex"/>
    <property type="evidence" value="ECO:0007669"/>
    <property type="project" value="InterPro"/>
</dbReference>
<name>A0A6P4XWL0_BRABE</name>
<evidence type="ECO:0000256" key="2">
    <source>
        <dbReference type="ARBA" id="ARBA00006705"/>
    </source>
</evidence>
<comment type="subcellular location">
    <subcellularLocation>
        <location evidence="1">Nucleus</location>
    </subcellularLocation>
</comment>
<dbReference type="InterPro" id="IPR029321">
    <property type="entry name" value="INTS2"/>
</dbReference>
<dbReference type="GeneID" id="109462769"/>
<keyword evidence="5" id="KW-1185">Reference proteome</keyword>
<evidence type="ECO:0000313" key="6">
    <source>
        <dbReference type="RefSeq" id="XP_019614924.1"/>
    </source>
</evidence>
<accession>A0A6P4XWL0</accession>
<comment type="similarity">
    <text evidence="2">Belongs to the Integrator subunit 2 family.</text>
</comment>
<dbReference type="KEGG" id="bbel:109462769"/>
<gene>
    <name evidence="6" type="primary">LOC109462769</name>
</gene>
<sequence>MATPRRLVPMAVTPRSFQAVYGVDVDLMATLSEEEVRCLLPCLVRMSLCAAMDGSERWAQNRKTILKLLSSHEPVNSIVALLSVDFHALEQDARKEQAIRSKLGGSELESALTSQAGLALEFERSDAASRLRLVLRELLILMGLAESSEAKFYVRPCELFESQSHLEEIADVLCVAQAELPTLLPISKVAEGLLRVKNGLWLLGRLVANAPDSFHEVCLSLVSKAQHLEDDSMEGRRRTAVLRQLLVMHPSHAATVRGMLVEHCALPDLAVTLTLDHLSPTSSDVCSEVVAFVSGVLLGSDSRVRAWLAAFLRNAQKHSRGWNASVVQRLRKTLLQQLKSILPCRGSGDDCIPSQRAVQASALLRLYCALKGIAGLKLSEEESQCLLNVITSPVPRVPAGDRLQCLSLCALLASPHLLMGLEQEKQAAEWLKQLVKETASLPQGSASCGETLLLVALHFHSNQIGAITDLVSNTLGMKISSRNSLARLKTIFTQEVFPEQVITAHAVTVPVTPSLSAHNTGYLPIHCILQLLRTRAFSKHSIKIKDWVVHQVYEASAPLHPLLPPLIETYVNTVFTPGAKGATSEPIALAEIDVIFPGEDVMATDTKQWSVGTRLLMLYYLLLYRDHWLQNCRAGSMKVPQEYPRMLYTRLPIMQLLQEAHRNQQDYLGLYPSLLRLLVTHFPHLCLVSAWLQADVESLGVGPLLKLRMPSQEQLQQALSEVFVNPSRTMLLLQQLSQLQPLQQMQYAAALVSTLPLYLQQPVPRKVWQLVGQIWESLNTIMPRRLRTLTVNAMQIRQMGMPARALTHDDIAEDPLAVLRCEPSVFRCPPLVGIMLQVLHAYLSMSGSYLDAHLASTAQVQREKGTGAGTGETEREELKSALLMAQDSAVVQILLDMCTADKDKDHGWSLGELREIRCLVCSLLHQMFISNPNLAKLTHFQGYPTELLPVTVAGVPSMHICMDFIPELLSQPQLEKQIFGIQLTSHLAHQFALPRMLSLARLAVNVASTLMTVLPSDSRQKFCLATLPALVRICRAFPPLTQDVVSMLLQLAQITASYSPGSTSPQSVDDTSWEQLESGQRAGQGQHATLDTAIHCAVTQLIAVNI</sequence>
<dbReference type="Proteomes" id="UP000515135">
    <property type="component" value="Unplaced"/>
</dbReference>
<dbReference type="RefSeq" id="XP_019614924.1">
    <property type="nucleotide sequence ID" value="XM_019759365.1"/>
</dbReference>
<proteinExistence type="inferred from homology"/>
<dbReference type="PRINTS" id="PR02105">
    <property type="entry name" value="INTSUBUNIT2"/>
</dbReference>
<protein>
    <submittedName>
        <fullName evidence="6">Integrator complex subunit 2-like</fullName>
    </submittedName>
</protein>
<dbReference type="InterPro" id="IPR026236">
    <property type="entry name" value="Int2_metazoa"/>
</dbReference>
<evidence type="ECO:0000256" key="3">
    <source>
        <dbReference type="ARBA" id="ARBA00023242"/>
    </source>
</evidence>
<dbReference type="PANTHER" id="PTHR28608">
    <property type="entry name" value="INTEGRATOR COMPLEX SUBUNIT 2"/>
    <property type="match status" value="1"/>
</dbReference>